<accession>A0A5J4Z2P2</accession>
<dbReference type="PANTHER" id="PTHR11538:SF26">
    <property type="entry name" value="FERREDOXIN-FOLD ANTICODON-BINDING DOMAIN-CONTAINING PROTEIN 1"/>
    <property type="match status" value="1"/>
</dbReference>
<evidence type="ECO:0000313" key="3">
    <source>
        <dbReference type="EMBL" id="KAA8497183.1"/>
    </source>
</evidence>
<sequence length="298" mass="32467">MPKTRKLRGGKPTGNVHSRANRDRGRGQSSAPLSRPNRGRGKTSSDSRVAAGRLEKSTSKNDRAIDVAIRSRHLEAAFIALSNTNPVFLGPYSSRQRILLLGEADLSFTAALLAGLGVSSNIVATCFESEATLNEKYSAFAARRDALLSAGVEIKYEVDATCLHEPQGGIGPDRETSRFDVCVFNFPHVGGGSLKEDRVANIQMLSGFFASSRQTACLAKPRARVHVVLRSTAFYDSWDVCSIAKQAGLRFLNKEPFEVDAFEQLGYCAVRTSGDGTQMRQAPSTEKAFRYVFQIEPA</sequence>
<dbReference type="InterPro" id="IPR019446">
    <property type="entry name" value="BMT5-like"/>
</dbReference>
<evidence type="ECO:0000256" key="1">
    <source>
        <dbReference type="SAM" id="MobiDB-lite"/>
    </source>
</evidence>
<protein>
    <submittedName>
        <fullName evidence="3">25S rRNA (Uridine-N(3))-methyltransferase</fullName>
    </submittedName>
</protein>
<dbReference type="PANTHER" id="PTHR11538">
    <property type="entry name" value="PHENYLALANYL-TRNA SYNTHETASE"/>
    <property type="match status" value="1"/>
</dbReference>
<evidence type="ECO:0000313" key="4">
    <source>
        <dbReference type="Proteomes" id="UP000324585"/>
    </source>
</evidence>
<dbReference type="Proteomes" id="UP000324585">
    <property type="component" value="Unassembled WGS sequence"/>
</dbReference>
<gene>
    <name evidence="3" type="ORF">FVE85_0912</name>
</gene>
<name>A0A5J4Z2P2_PORPP</name>
<dbReference type="AlphaFoldDB" id="A0A5J4Z2P2"/>
<keyword evidence="3" id="KW-0489">Methyltransferase</keyword>
<dbReference type="OrthoDB" id="273345at2759"/>
<proteinExistence type="predicted"/>
<dbReference type="EMBL" id="VRMN01000002">
    <property type="protein sequence ID" value="KAA8497183.1"/>
    <property type="molecule type" value="Genomic_DNA"/>
</dbReference>
<organism evidence="3 4">
    <name type="scientific">Porphyridium purpureum</name>
    <name type="common">Red alga</name>
    <name type="synonym">Porphyridium cruentum</name>
    <dbReference type="NCBI Taxonomy" id="35688"/>
    <lineage>
        <taxon>Eukaryota</taxon>
        <taxon>Rhodophyta</taxon>
        <taxon>Bangiophyceae</taxon>
        <taxon>Porphyridiales</taxon>
        <taxon>Porphyridiaceae</taxon>
        <taxon>Porphyridium</taxon>
    </lineage>
</organism>
<evidence type="ECO:0000259" key="2">
    <source>
        <dbReference type="Pfam" id="PF10354"/>
    </source>
</evidence>
<dbReference type="GO" id="GO:0070042">
    <property type="term" value="F:rRNA (uridine-N3-)-methyltransferase activity"/>
    <property type="evidence" value="ECO:0007669"/>
    <property type="project" value="InterPro"/>
</dbReference>
<dbReference type="Pfam" id="PF10354">
    <property type="entry name" value="BMT5-like"/>
    <property type="match status" value="1"/>
</dbReference>
<keyword evidence="4" id="KW-1185">Reference proteome</keyword>
<feature type="region of interest" description="Disordered" evidence="1">
    <location>
        <begin position="1"/>
        <end position="57"/>
    </location>
</feature>
<dbReference type="GO" id="GO:0070475">
    <property type="term" value="P:rRNA base methylation"/>
    <property type="evidence" value="ECO:0007669"/>
    <property type="project" value="InterPro"/>
</dbReference>
<dbReference type="GO" id="GO:0005737">
    <property type="term" value="C:cytoplasm"/>
    <property type="evidence" value="ECO:0007669"/>
    <property type="project" value="TreeGrafter"/>
</dbReference>
<feature type="domain" description="25S rRNA (uridine-N(3))-methyltransferase BMT5-like" evidence="2">
    <location>
        <begin position="99"/>
        <end position="264"/>
    </location>
</feature>
<comment type="caution">
    <text evidence="3">The sequence shown here is derived from an EMBL/GenBank/DDBJ whole genome shotgun (WGS) entry which is preliminary data.</text>
</comment>
<keyword evidence="3" id="KW-0808">Transferase</keyword>
<reference evidence="4" key="1">
    <citation type="journal article" date="2019" name="Nat. Commun.">
        <title>Expansion of phycobilisome linker gene families in mesophilic red algae.</title>
        <authorList>
            <person name="Lee J."/>
            <person name="Kim D."/>
            <person name="Bhattacharya D."/>
            <person name="Yoon H.S."/>
        </authorList>
    </citation>
    <scope>NUCLEOTIDE SEQUENCE [LARGE SCALE GENOMIC DNA]</scope>
    <source>
        <strain evidence="4">CCMP 1328</strain>
    </source>
</reference>